<dbReference type="EMBL" id="JACSEA010000012">
    <property type="protein sequence ID" value="KAF7387808.1"/>
    <property type="molecule type" value="Genomic_DNA"/>
</dbReference>
<gene>
    <name evidence="10" type="ORF">HZH66_010575</name>
</gene>
<dbReference type="InterPro" id="IPR027165">
    <property type="entry name" value="CND3"/>
</dbReference>
<sequence>MSTKLREIMNDIFYNVQINKTCHKRYIKRLTNINQQYDLESFLEEFISCLKIPLSMSQNHVSIDNTLQFAAKYAVSSYASSNSELCEPMSPFLEKLFEFVLKHHDAKDSSVRFRICHFLNMLLNSMGENAFIDDALCDKITVNMMDRLLDKSHKVRAQAIFALHRLQDPSDENCPVIKMYIFHLSKDPKVEVRKAVLSCMAKNQKTLHAALKRIRDVSDIVRKMAYDFISKITVRSLTIKQRNQLLNEGLKDRAESVRKCVEKVLLPIWLRYFNGIYIDLIKALDAEIGSNVSILALNVLFKNAEIDELISQIPIDETTKLIPINKLTSENCLYWRCVAKHLHNLSFLDTLERILPELSSFSAYINEFLIMISSKTYEMWEKQTHQFILLQLLEIIKLYDLSDEAGRNNLNDLILNMLSSDNYYSKEIIECIVYHLENVIPDVNKRLDLLSNTISKIRTPVRVPTQVIKEISAEQEHQNNMQKARLRVQLLELKEEEYQAIQNKEYLKAENRKEEINKVNQELMKLNEPSEANMVIVDDDIEEEKSDSETMIKCLTILCAMMRVKSIKTLMPTLRCLLNVALSSLDHPDDRVHILALEALGIFCILDKELAKTHILTFLLQFSLEQEKQEIWIVTLKALFDLLLRYGLEFFDISKSSDNNSLLNKTNKPVKLFNRMEEEDITVYRQPSNNQAQNPDIMKILIGLMDNANQDLRTIATEGLCKLLINRRISSSTLLARIIIMYYNPANNDDTYLCQCISSFFDQFILYVPFNQEMLEEAFFPVLKIICDAPEISPLQEINPYNVAAFILNLTRNRGKESESINTYCVHNNLAFAILAEILNSDSKIDKDVLIKCLKDLDIQIDDNLSQEDLKDGIEKVLLMVNKFDKRLLNYVQKFKKKLESPGIVEIQEEMENNTDTEE</sequence>
<evidence type="ECO:0000256" key="4">
    <source>
        <dbReference type="ARBA" id="ARBA00022618"/>
    </source>
</evidence>
<dbReference type="InterPro" id="IPR025977">
    <property type="entry name" value="Cnd3_C"/>
</dbReference>
<name>A0A834JFR3_VESVU</name>
<comment type="subcellular location">
    <subcellularLocation>
        <location evidence="1">Chromosome</location>
    </subcellularLocation>
</comment>
<dbReference type="Gene3D" id="1.25.10.10">
    <property type="entry name" value="Leucine-rich Repeat Variant"/>
    <property type="match status" value="1"/>
</dbReference>
<evidence type="ECO:0000256" key="7">
    <source>
        <dbReference type="ARBA" id="ARBA00023306"/>
    </source>
</evidence>
<dbReference type="InterPro" id="IPR016024">
    <property type="entry name" value="ARM-type_fold"/>
</dbReference>
<organism evidence="10 11">
    <name type="scientific">Vespula vulgaris</name>
    <name type="common">Yellow jacket</name>
    <name type="synonym">Wasp</name>
    <dbReference type="NCBI Taxonomy" id="7454"/>
    <lineage>
        <taxon>Eukaryota</taxon>
        <taxon>Metazoa</taxon>
        <taxon>Ecdysozoa</taxon>
        <taxon>Arthropoda</taxon>
        <taxon>Hexapoda</taxon>
        <taxon>Insecta</taxon>
        <taxon>Pterygota</taxon>
        <taxon>Neoptera</taxon>
        <taxon>Endopterygota</taxon>
        <taxon>Hymenoptera</taxon>
        <taxon>Apocrita</taxon>
        <taxon>Aculeata</taxon>
        <taxon>Vespoidea</taxon>
        <taxon>Vespidae</taxon>
        <taxon>Vespinae</taxon>
        <taxon>Vespula</taxon>
    </lineage>
</organism>
<dbReference type="AlphaFoldDB" id="A0A834JFR3"/>
<accession>A0A834JFR3</accession>
<dbReference type="GO" id="GO:0005737">
    <property type="term" value="C:cytoplasm"/>
    <property type="evidence" value="ECO:0007669"/>
    <property type="project" value="TreeGrafter"/>
</dbReference>
<reference evidence="10" key="1">
    <citation type="journal article" date="2020" name="G3 (Bethesda)">
        <title>High-Quality Assemblies for Three Invasive Social Wasps from the &lt;i&gt;Vespula&lt;/i&gt; Genus.</title>
        <authorList>
            <person name="Harrop T.W.R."/>
            <person name="Guhlin J."/>
            <person name="McLaughlin G.M."/>
            <person name="Permina E."/>
            <person name="Stockwell P."/>
            <person name="Gilligan J."/>
            <person name="Le Lec M.F."/>
            <person name="Gruber M.A.M."/>
            <person name="Quinn O."/>
            <person name="Lovegrove M."/>
            <person name="Duncan E.J."/>
            <person name="Remnant E.J."/>
            <person name="Van Eeckhoven J."/>
            <person name="Graham B."/>
            <person name="Knapp R.A."/>
            <person name="Langford K.W."/>
            <person name="Kronenberg Z."/>
            <person name="Press M.O."/>
            <person name="Eacker S.M."/>
            <person name="Wilson-Rankin E.E."/>
            <person name="Purcell J."/>
            <person name="Lester P.J."/>
            <person name="Dearden P.K."/>
        </authorList>
    </citation>
    <scope>NUCLEOTIDE SEQUENCE</scope>
    <source>
        <strain evidence="10">Marl-1</strain>
    </source>
</reference>
<dbReference type="PANTHER" id="PTHR14418">
    <property type="entry name" value="CONDENSIN COMPLEX SUBUNIT 3-RELATED"/>
    <property type="match status" value="1"/>
</dbReference>
<feature type="domain" description="Nuclear condensin complex subunit 3 C-terminal" evidence="9">
    <location>
        <begin position="553"/>
        <end position="859"/>
    </location>
</feature>
<keyword evidence="7" id="KW-0131">Cell cycle</keyword>
<proteinExistence type="inferred from homology"/>
<keyword evidence="5" id="KW-0498">Mitosis</keyword>
<dbReference type="Pfam" id="PF12719">
    <property type="entry name" value="Cnd3"/>
    <property type="match status" value="1"/>
</dbReference>
<dbReference type="Proteomes" id="UP000614350">
    <property type="component" value="Unassembled WGS sequence"/>
</dbReference>
<dbReference type="PANTHER" id="PTHR14418:SF5">
    <property type="entry name" value="CONDENSIN COMPLEX SUBUNIT 3"/>
    <property type="match status" value="1"/>
</dbReference>
<evidence type="ECO:0000256" key="5">
    <source>
        <dbReference type="ARBA" id="ARBA00022776"/>
    </source>
</evidence>
<dbReference type="InterPro" id="IPR011989">
    <property type="entry name" value="ARM-like"/>
</dbReference>
<dbReference type="GO" id="GO:0051301">
    <property type="term" value="P:cell division"/>
    <property type="evidence" value="ECO:0007669"/>
    <property type="project" value="UniProtKB-KW"/>
</dbReference>
<evidence type="ECO:0000256" key="3">
    <source>
        <dbReference type="ARBA" id="ARBA00022454"/>
    </source>
</evidence>
<keyword evidence="6" id="KW-0226">DNA condensation</keyword>
<keyword evidence="4" id="KW-0132">Cell division</keyword>
<comment type="similarity">
    <text evidence="2">Belongs to the CND3 (condensin subunit 3) family.</text>
</comment>
<keyword evidence="8" id="KW-0175">Coiled coil</keyword>
<dbReference type="GO" id="GO:0000796">
    <property type="term" value="C:condensin complex"/>
    <property type="evidence" value="ECO:0007669"/>
    <property type="project" value="InterPro"/>
</dbReference>
<keyword evidence="3" id="KW-0158">Chromosome</keyword>
<evidence type="ECO:0000256" key="8">
    <source>
        <dbReference type="SAM" id="Coils"/>
    </source>
</evidence>
<evidence type="ECO:0000259" key="9">
    <source>
        <dbReference type="Pfam" id="PF12719"/>
    </source>
</evidence>
<comment type="caution">
    <text evidence="10">The sequence shown here is derived from an EMBL/GenBank/DDBJ whole genome shotgun (WGS) entry which is preliminary data.</text>
</comment>
<evidence type="ECO:0000313" key="11">
    <source>
        <dbReference type="Proteomes" id="UP000614350"/>
    </source>
</evidence>
<dbReference type="GO" id="GO:0007076">
    <property type="term" value="P:mitotic chromosome condensation"/>
    <property type="evidence" value="ECO:0007669"/>
    <property type="project" value="InterPro"/>
</dbReference>
<feature type="coiled-coil region" evidence="8">
    <location>
        <begin position="474"/>
        <end position="526"/>
    </location>
</feature>
<dbReference type="GO" id="GO:0000793">
    <property type="term" value="C:condensed chromosome"/>
    <property type="evidence" value="ECO:0007669"/>
    <property type="project" value="TreeGrafter"/>
</dbReference>
<protein>
    <recommendedName>
        <fullName evidence="9">Nuclear condensin complex subunit 3 C-terminal domain-containing protein</fullName>
    </recommendedName>
</protein>
<evidence type="ECO:0000256" key="6">
    <source>
        <dbReference type="ARBA" id="ARBA00023067"/>
    </source>
</evidence>
<evidence type="ECO:0000313" key="10">
    <source>
        <dbReference type="EMBL" id="KAF7387808.1"/>
    </source>
</evidence>
<dbReference type="SUPFAM" id="SSF48371">
    <property type="entry name" value="ARM repeat"/>
    <property type="match status" value="1"/>
</dbReference>
<evidence type="ECO:0000256" key="2">
    <source>
        <dbReference type="ARBA" id="ARBA00006533"/>
    </source>
</evidence>
<evidence type="ECO:0000256" key="1">
    <source>
        <dbReference type="ARBA" id="ARBA00004286"/>
    </source>
</evidence>
<keyword evidence="11" id="KW-1185">Reference proteome</keyword>